<evidence type="ECO:0000256" key="2">
    <source>
        <dbReference type="ARBA" id="ARBA00022553"/>
    </source>
</evidence>
<evidence type="ECO:0000259" key="3">
    <source>
        <dbReference type="Pfam" id="PF04710"/>
    </source>
</evidence>
<dbReference type="Pfam" id="PF17906">
    <property type="entry name" value="HTH_48"/>
    <property type="match status" value="1"/>
</dbReference>
<dbReference type="Pfam" id="PF01359">
    <property type="entry name" value="Transposase_1"/>
    <property type="match status" value="1"/>
</dbReference>
<dbReference type="InterPro" id="IPR048334">
    <property type="entry name" value="Pellino_FHA"/>
</dbReference>
<comment type="similarity">
    <text evidence="1">Belongs to the pellino family.</text>
</comment>
<evidence type="ECO:0000256" key="1">
    <source>
        <dbReference type="ARBA" id="ARBA00005639"/>
    </source>
</evidence>
<dbReference type="PANTHER" id="PTHR12098">
    <property type="entry name" value="E3 UBIQUITIN-PROTEIN LIGASE PELLINO-RELATED"/>
    <property type="match status" value="1"/>
</dbReference>
<dbReference type="Pfam" id="PF04710">
    <property type="entry name" value="Pellino_FHA"/>
    <property type="match status" value="1"/>
</dbReference>
<feature type="domain" description="Pellino RING" evidence="5">
    <location>
        <begin position="514"/>
        <end position="651"/>
    </location>
</feature>
<reference evidence="6 7" key="1">
    <citation type="submission" date="2022-01" db="EMBL/GenBank/DDBJ databases">
        <title>A chromosomal length assembly of Cordylochernes scorpioides.</title>
        <authorList>
            <person name="Zeh D."/>
            <person name="Zeh J."/>
        </authorList>
    </citation>
    <scope>NUCLEOTIDE SEQUENCE [LARGE SCALE GENOMIC DNA]</scope>
    <source>
        <strain evidence="6">IN4F17</strain>
        <tissue evidence="6">Whole Body</tissue>
    </source>
</reference>
<dbReference type="InterPro" id="IPR036397">
    <property type="entry name" value="RNaseH_sf"/>
</dbReference>
<dbReference type="Gene3D" id="1.10.10.1450">
    <property type="match status" value="1"/>
</dbReference>
<evidence type="ECO:0000259" key="4">
    <source>
        <dbReference type="Pfam" id="PF17906"/>
    </source>
</evidence>
<evidence type="ECO:0000313" key="7">
    <source>
        <dbReference type="Proteomes" id="UP001235939"/>
    </source>
</evidence>
<evidence type="ECO:0000313" key="6">
    <source>
        <dbReference type="EMBL" id="UYV74421.1"/>
    </source>
</evidence>
<proteinExistence type="inferred from homology"/>
<dbReference type="Gene3D" id="3.30.420.10">
    <property type="entry name" value="Ribonuclease H-like superfamily/Ribonuclease H"/>
    <property type="match status" value="1"/>
</dbReference>
<sequence length="651" mass="74811">MEQKLKQRICIEFCVKLQISATDTFEMLNKAFPNNAPKRTTVFEWHSRFKAGRISIEDDPQNPQTTLLELEQDTGISKTTIGRIVTEDLRLKKTPAKFIPRFLTNEQKLCRLATCEDMLEMKRTDPEWKDKIITGDETWVYGYDPETKILKFRNKVLLVAFLDNKGIVHHEYLPAGQTVIKEMYLSILRRLREAIRKKRPEKWTNGDWILHHDNARPHTAHLVTSFLAKNGTEILPQPPYSPDIAPNDFFLFPKLKAVLKGRHFDTREDIIEKSLLALKSIPKEAYKNCFDNWEKRWRWRDHEQYCTVFDNMALIGRSPESSIDFVVLDTLPVDQRTLEVERNLKQSTISRFACRLLIERDSIHHATTIYAAGFDASKNIFLGEKATKWLKDSEMDGLTTNGVLIMHPTDGPEGDLRPGMWHEVSVGGAIYTLRESRSAAKCGLLNEEECNVLQDFSLIDLCGATLMWRTNNVMRLPEKMQPCVFTTYCDVCWKVETLCVAQTLQHIEEQIGQLNAMRPQCPVGLNTLVISRRGGNTPESKQPYVYLSCGHVQGSHAWGMDKEKRPCPICLKEGPVVKLEVGMEPAFYLDYGTPNYAFDPCGHMTTFKTVRFWSSVKIPHGLKGFHAMCPFCATLLKRKGYVRLIFQDNLD</sequence>
<keyword evidence="7" id="KW-1185">Reference proteome</keyword>
<dbReference type="InterPro" id="IPR001888">
    <property type="entry name" value="Transposase_1"/>
</dbReference>
<name>A0ABY6KZW4_9ARAC</name>
<protein>
    <submittedName>
        <fullName evidence="6">PELI1</fullName>
    </submittedName>
</protein>
<evidence type="ECO:0000259" key="5">
    <source>
        <dbReference type="Pfam" id="PF20723"/>
    </source>
</evidence>
<feature type="domain" description="Mos1 transposase HTH" evidence="4">
    <location>
        <begin position="8"/>
        <end position="52"/>
    </location>
</feature>
<dbReference type="InterPro" id="IPR006800">
    <property type="entry name" value="Pellino_fam"/>
</dbReference>
<gene>
    <name evidence="6" type="ORF">LAZ67_11003502</name>
</gene>
<keyword evidence="2" id="KW-0597">Phosphoprotein</keyword>
<accession>A0ABY6KZW4</accession>
<dbReference type="EMBL" id="CP092873">
    <property type="protein sequence ID" value="UYV74421.1"/>
    <property type="molecule type" value="Genomic_DNA"/>
</dbReference>
<dbReference type="InterPro" id="IPR041426">
    <property type="entry name" value="Mos1_HTH"/>
</dbReference>
<dbReference type="PANTHER" id="PTHR12098:SF2">
    <property type="entry name" value="PROTEIN PELLINO"/>
    <property type="match status" value="1"/>
</dbReference>
<organism evidence="6 7">
    <name type="scientific">Cordylochernes scorpioides</name>
    <dbReference type="NCBI Taxonomy" id="51811"/>
    <lineage>
        <taxon>Eukaryota</taxon>
        <taxon>Metazoa</taxon>
        <taxon>Ecdysozoa</taxon>
        <taxon>Arthropoda</taxon>
        <taxon>Chelicerata</taxon>
        <taxon>Arachnida</taxon>
        <taxon>Pseudoscorpiones</taxon>
        <taxon>Cheliferoidea</taxon>
        <taxon>Chernetidae</taxon>
        <taxon>Cordylochernes</taxon>
    </lineage>
</organism>
<dbReference type="Pfam" id="PF20723">
    <property type="entry name" value="Pellino_RING"/>
    <property type="match status" value="1"/>
</dbReference>
<dbReference type="Proteomes" id="UP001235939">
    <property type="component" value="Chromosome 11"/>
</dbReference>
<dbReference type="InterPro" id="IPR048335">
    <property type="entry name" value="Pellino_RING"/>
</dbReference>
<feature type="domain" description="Pellino FHA" evidence="3">
    <location>
        <begin position="311"/>
        <end position="475"/>
    </location>
</feature>